<feature type="region of interest" description="Disordered" evidence="1">
    <location>
        <begin position="2513"/>
        <end position="2557"/>
    </location>
</feature>
<dbReference type="Gene3D" id="1.25.10.10">
    <property type="entry name" value="Leucine-rich Repeat Variant"/>
    <property type="match status" value="3"/>
</dbReference>
<dbReference type="Pfam" id="PF23099">
    <property type="entry name" value="UTP20_C"/>
    <property type="match status" value="1"/>
</dbReference>
<dbReference type="InterPro" id="IPR011430">
    <property type="entry name" value="UTP20_N"/>
</dbReference>
<dbReference type="SUPFAM" id="SSF48371">
    <property type="entry name" value="ARM repeat"/>
    <property type="match status" value="2"/>
</dbReference>
<dbReference type="GO" id="GO:0032040">
    <property type="term" value="C:small-subunit processome"/>
    <property type="evidence" value="ECO:0007669"/>
    <property type="project" value="TreeGrafter"/>
</dbReference>
<feature type="region of interest" description="Disordered" evidence="1">
    <location>
        <begin position="2354"/>
        <end position="2384"/>
    </location>
</feature>
<dbReference type="InterPro" id="IPR057525">
    <property type="entry name" value="UTP20_C"/>
</dbReference>
<feature type="compositionally biased region" description="Acidic residues" evidence="1">
    <location>
        <begin position="2366"/>
        <end position="2381"/>
    </location>
</feature>
<evidence type="ECO:0000256" key="1">
    <source>
        <dbReference type="SAM" id="MobiDB-lite"/>
    </source>
</evidence>
<evidence type="ECO:0000259" key="4">
    <source>
        <dbReference type="Pfam" id="PF23099"/>
    </source>
</evidence>
<dbReference type="Pfam" id="PF20416">
    <property type="entry name" value="UTP20"/>
    <property type="match status" value="1"/>
</dbReference>
<evidence type="ECO:0000259" key="3">
    <source>
        <dbReference type="Pfam" id="PF20416"/>
    </source>
</evidence>
<dbReference type="InterPro" id="IPR011989">
    <property type="entry name" value="ARM-like"/>
</dbReference>
<proteinExistence type="predicted"/>
<dbReference type="InterPro" id="IPR046523">
    <property type="entry name" value="UTP20_dom"/>
</dbReference>
<dbReference type="InterPro" id="IPR016024">
    <property type="entry name" value="ARM-type_fold"/>
</dbReference>
<dbReference type="OrthoDB" id="360653at2759"/>
<dbReference type="GO" id="GO:0030686">
    <property type="term" value="C:90S preribosome"/>
    <property type="evidence" value="ECO:0007669"/>
    <property type="project" value="TreeGrafter"/>
</dbReference>
<reference evidence="5 6" key="1">
    <citation type="journal article" date="2019" name="Nat. Ecol. Evol.">
        <title>Megaphylogeny resolves global patterns of mushroom evolution.</title>
        <authorList>
            <person name="Varga T."/>
            <person name="Krizsan K."/>
            <person name="Foldi C."/>
            <person name="Dima B."/>
            <person name="Sanchez-Garcia M."/>
            <person name="Sanchez-Ramirez S."/>
            <person name="Szollosi G.J."/>
            <person name="Szarkandi J.G."/>
            <person name="Papp V."/>
            <person name="Albert L."/>
            <person name="Andreopoulos W."/>
            <person name="Angelini C."/>
            <person name="Antonin V."/>
            <person name="Barry K.W."/>
            <person name="Bougher N.L."/>
            <person name="Buchanan P."/>
            <person name="Buyck B."/>
            <person name="Bense V."/>
            <person name="Catcheside P."/>
            <person name="Chovatia M."/>
            <person name="Cooper J."/>
            <person name="Damon W."/>
            <person name="Desjardin D."/>
            <person name="Finy P."/>
            <person name="Geml J."/>
            <person name="Haridas S."/>
            <person name="Hughes K."/>
            <person name="Justo A."/>
            <person name="Karasinski D."/>
            <person name="Kautmanova I."/>
            <person name="Kiss B."/>
            <person name="Kocsube S."/>
            <person name="Kotiranta H."/>
            <person name="LaButti K.M."/>
            <person name="Lechner B.E."/>
            <person name="Liimatainen K."/>
            <person name="Lipzen A."/>
            <person name="Lukacs Z."/>
            <person name="Mihaltcheva S."/>
            <person name="Morgado L.N."/>
            <person name="Niskanen T."/>
            <person name="Noordeloos M.E."/>
            <person name="Ohm R.A."/>
            <person name="Ortiz-Santana B."/>
            <person name="Ovrebo C."/>
            <person name="Racz N."/>
            <person name="Riley R."/>
            <person name="Savchenko A."/>
            <person name="Shiryaev A."/>
            <person name="Soop K."/>
            <person name="Spirin V."/>
            <person name="Szebenyi C."/>
            <person name="Tomsovsky M."/>
            <person name="Tulloss R.E."/>
            <person name="Uehling J."/>
            <person name="Grigoriev I.V."/>
            <person name="Vagvolgyi C."/>
            <person name="Papp T."/>
            <person name="Martin F.M."/>
            <person name="Miettinen O."/>
            <person name="Hibbett D.S."/>
            <person name="Nagy L.G."/>
        </authorList>
    </citation>
    <scope>NUCLEOTIDE SEQUENCE [LARGE SCALE GENOMIC DNA]</scope>
    <source>
        <strain evidence="5 6">OMC1185</strain>
    </source>
</reference>
<feature type="compositionally biased region" description="Acidic residues" evidence="1">
    <location>
        <begin position="1023"/>
        <end position="1038"/>
    </location>
</feature>
<feature type="domain" description="U3 small nucleolar RNA-associated protein 20 C-terminal" evidence="4">
    <location>
        <begin position="2272"/>
        <end position="2538"/>
    </location>
</feature>
<sequence>MDVHDSESGRPVKRFKHQSYNESLKDVHLPSALEQSKFDREIPDGSSHLHETIDHWRQLNLSPAFLSFANRVDGLSASMPLLLHHWKDIVDLWTTALDQSDDEGVVALADLLQKLAHDLRTTLSPAYQELLTRLLSFLPRKIPAPTLTAVLSALSALFKYLLIPSTEADLLNTTWEALRDVLVKCNGEVQRAVAEVWGALLRRFKSAVRERAVELISESVDGIDDACAWMVVSACKSVSQTLHTAATSIVVSLFKHHLACKEPGATYTLLRRLLTALIHHCKGPEQFTVVSDLLLGQFTTLVETEDSKPETLRRVLEIVAVVCSVRQGSRLTQKHISAILSQLSTMPVMEILEEPLLKLTVSALISGDLSLSLGPGRKVVEQSLGYPSFALQLYGSLAEIEWGGWKLIGLPNLLKAAPGLLEKEPRRTLELVAMLQRKGMIADIDQIFGDWVRERLSGWEKSEDKVLELANILQLSTEIGSMTGPLVQLVESLLDVEDPQVEYECSYANCAWALGSCLEALAVRKPTEWTGHVDLSVWADTVLNKWVWSEKVLGGIAALVEAGLQTPRKLAYEDVYPRLQDALLSHVRGPRLSSLRLLTSAVVDTPDNIAEALKRCLQAEEVSLDVRGVRERTVKITRLPLAVKDAASAEAAARWLSAQFKVNLRPIWGPSSEALVALSQRFGDLVWNLVFDQLQKVSRGELDGHLPSWAQEVIEDNIEDDIWEDEKSWRDPSAHKIRITVKRWRQGDIIGGEIKKAQQTKDRFDGLTYESQLLHTLGECASLAEKHNRDLVTFFLSLSAPESPAKLQRPKLSSWLTLFSRFANPKALYSTEILHALYISLLSHPDRSLQRLALSCLLTYKSPSLLPHEDSLRALLDDTKWRDELTMLRISEIEDKDRPELVSVLVRMLFGIMLERRGRSRGADRRASVLTVLGGCRDQELEVLVDLMLEPLQLAGAEDEHSIVPVPPHVSVKQQLGFLTLLGDVLKNLGSRLLGRWPALLRATVSLVSHAHQSLEASKQEVEQAEEASQESEPEEADVNLPLKSLRAIRQLGLKRLADFAKVPVEFDFSAFMMKAFPAFISPRLDRFETENTQAPSALLELFHVWSSREEYVTYLTIFDGRVLPKVFGCLIAPNVKPAVIVRIFDIVEQTLSFSATDQALQSALLCHIPLLLTNLTLLVERSKDIVAVTSALGQRQIGILCQIVEYVDDDAQAAKLLKLFLPILRKPSKVVPEKVKTDILKIVEHILPLAAGEAGSGSSVYLQSYDVLSTLFQTLRLRSSRMALLGAFQKTTVVDSALESLVSLLDSLNAYSAKRLDEPDFDRRMSAFTILNEQLYPSFTIRQWIPVLYNMLYFIQDPEELAVRHSASLGIRHFIDAVTTGEDKEFERIFTRNLYPALRNGLRTKHEMVRAEVLGVISYAATRCDFLEPLRDLRVLRAEGDEEANFFNNVFHVQIHRRTRALRRLADVCDQGLLKSRTLNEVLIPLVGHYVTSPASLDHHLVNEAVLTTGHMARCLSWSAYYALVQQYIRLCQKKGEAERVYVRALVAILDNFHFQMGESVVEEENEDGGEDEHNVTTILKAGPPNLAKIEQLVTARLLPSLLNHLEKRDETEDSLRIPIAVGVVQVANHLPSQVRDLQVSRLLTIVSQALRSRSQETRDLVRETLCRIIIILGPGYLPIAMRELRAALLRGPHLHVLAFVAHALLVHVTTGEHASRFETLDGCVEDVAHVSAEVIFGQSGRDVQAEEFKTKMREVRSSASKGLDSFAIMAKFITPSKISRLLSPIKAVMQETGTLKIMQQVDDLLRRVASGLNANKHLIPAELLVLCHTLISQNARFLQAGPAAAKGKGKRKGKETMVGQLKRTAPVDSDHYAHNSYKFVAFGLELFNTAYKRSRFDFQDKSIVARLEPMVSVIGNAMYSNNAHVTSLALKASASILKCPLSSIEKTLPVFIRRSIDIIKETGNTASDLVQTALKSLASILRDSPKSDVKEKDLTFLLELLSPDLEEPSRQPAVFAMLRAIVARKFVVPEIYDVMDKVSEIMVTSQSPQVQELCRGVLLQFLLDYPQGKGRLRNSMTFFARNLSYVHESGRRSVMELLNAIVAKFDVDLIREYADLLFVALVMVIANDNSARCREMAAELIKGLLARTDEERRRLLVSHLHSWATQTGRPVLARVSSQVYGLLLDALHQDASPYLSTILEDVGTALRGSAESEEMEEVEDREEVQLEWQAPYQALIVTSKVLREFPDVTKQREKIAWPTVVSHLLYPHAWVRLASCRLLGTLFSAAPVAALDPELSEDDPLSRSGMEDVAKKLCTQLKSPYLDEALSLQVVKNLFYVGKCFAAIPLRAGPTGVSEGAEGSEGGGGDEGDQEQSADEEGQEKDRHPLPWLFSRLSYQARSAHIARRNTSRANESWRYQPSSVFRWFAAMGSVLSKDMLERFLVHILTPLYRIVEDDTIRDPHMEELKTLATELQDLVREKVGTTAFANAYNKIRQGALHVRRERKTARAMLVTTNPEAAAKRKQGRNMNKKESRKRKDAGFAEGKGRLSSKRRRDY</sequence>
<dbReference type="Proteomes" id="UP000305948">
    <property type="component" value="Unassembled WGS sequence"/>
</dbReference>
<name>A0A5C3MZN9_9AGAM</name>
<gene>
    <name evidence="5" type="ORF">OE88DRAFT_1680621</name>
</gene>
<dbReference type="EMBL" id="ML213512">
    <property type="protein sequence ID" value="TFK50804.1"/>
    <property type="molecule type" value="Genomic_DNA"/>
</dbReference>
<evidence type="ECO:0000313" key="6">
    <source>
        <dbReference type="Proteomes" id="UP000305948"/>
    </source>
</evidence>
<evidence type="ECO:0000313" key="5">
    <source>
        <dbReference type="EMBL" id="TFK50804.1"/>
    </source>
</evidence>
<dbReference type="InterPro" id="IPR052575">
    <property type="entry name" value="SSU_processome_comp_20"/>
</dbReference>
<keyword evidence="6" id="KW-1185">Reference proteome</keyword>
<dbReference type="Pfam" id="PF07539">
    <property type="entry name" value="UTP20_N"/>
    <property type="match status" value="1"/>
</dbReference>
<accession>A0A5C3MZN9</accession>
<dbReference type="PANTHER" id="PTHR17695:SF11">
    <property type="entry name" value="SMALL SUBUNIT PROCESSOME COMPONENT 20 HOMOLOG"/>
    <property type="match status" value="1"/>
</dbReference>
<feature type="domain" description="U3 small nucleolar RNA-associated protein 20 N-terminal" evidence="2">
    <location>
        <begin position="807"/>
        <end position="1406"/>
    </location>
</feature>
<dbReference type="PANTHER" id="PTHR17695">
    <property type="entry name" value="SMALL SUBUNIT PROCESSOME COMPONENT 20 HOMOLOG"/>
    <property type="match status" value="1"/>
</dbReference>
<dbReference type="STRING" id="5364.A0A5C3MZN9"/>
<organism evidence="5 6">
    <name type="scientific">Heliocybe sulcata</name>
    <dbReference type="NCBI Taxonomy" id="5364"/>
    <lineage>
        <taxon>Eukaryota</taxon>
        <taxon>Fungi</taxon>
        <taxon>Dikarya</taxon>
        <taxon>Basidiomycota</taxon>
        <taxon>Agaricomycotina</taxon>
        <taxon>Agaricomycetes</taxon>
        <taxon>Gloeophyllales</taxon>
        <taxon>Gloeophyllaceae</taxon>
        <taxon>Heliocybe</taxon>
    </lineage>
</organism>
<feature type="domain" description="U3 small nucleolar RNA-associated protein 20" evidence="3">
    <location>
        <begin position="1610"/>
        <end position="1833"/>
    </location>
</feature>
<feature type="region of interest" description="Disordered" evidence="1">
    <location>
        <begin position="1018"/>
        <end position="1038"/>
    </location>
</feature>
<protein>
    <submittedName>
        <fullName evidence="5">Uncharacterized protein</fullName>
    </submittedName>
</protein>
<evidence type="ECO:0000259" key="2">
    <source>
        <dbReference type="Pfam" id="PF07539"/>
    </source>
</evidence>